<dbReference type="GO" id="GO:0046983">
    <property type="term" value="F:protein dimerization activity"/>
    <property type="evidence" value="ECO:0007669"/>
    <property type="project" value="InterPro"/>
</dbReference>
<keyword evidence="13" id="KW-1185">Reference proteome</keyword>
<dbReference type="EMBL" id="KQ990500">
    <property type="protein sequence ID" value="KZV53431.1"/>
    <property type="molecule type" value="Genomic_DNA"/>
</dbReference>
<evidence type="ECO:0000256" key="5">
    <source>
        <dbReference type="ARBA" id="ARBA00022833"/>
    </source>
</evidence>
<keyword evidence="3" id="KW-0479">Metal-binding</keyword>
<evidence type="ECO:0000256" key="9">
    <source>
        <dbReference type="ARBA" id="ARBA00023242"/>
    </source>
</evidence>
<dbReference type="PANTHER" id="PTHR46481:SF10">
    <property type="entry name" value="ZINC FINGER BED DOMAIN-CONTAINING PROTEIN 39"/>
    <property type="match status" value="1"/>
</dbReference>
<dbReference type="InterPro" id="IPR003656">
    <property type="entry name" value="Znf_BED"/>
</dbReference>
<protein>
    <submittedName>
        <fullName evidence="12">Zinc finger BED domain-containing protein RICESLEEPER 2-like</fullName>
    </submittedName>
</protein>
<dbReference type="Pfam" id="PF14372">
    <property type="entry name" value="hAT-like_RNase-H"/>
    <property type="match status" value="1"/>
</dbReference>
<dbReference type="AlphaFoldDB" id="A0A2Z7D981"/>
<gene>
    <name evidence="12" type="ORF">F511_06978</name>
</gene>
<dbReference type="InterPro" id="IPR008906">
    <property type="entry name" value="HATC_C_dom"/>
</dbReference>
<evidence type="ECO:0000256" key="3">
    <source>
        <dbReference type="ARBA" id="ARBA00022723"/>
    </source>
</evidence>
<dbReference type="InterPro" id="IPR012337">
    <property type="entry name" value="RNaseH-like_sf"/>
</dbReference>
<dbReference type="PANTHER" id="PTHR46481">
    <property type="entry name" value="ZINC FINGER BED DOMAIN-CONTAINING PROTEIN 4"/>
    <property type="match status" value="1"/>
</dbReference>
<dbReference type="SUPFAM" id="SSF53098">
    <property type="entry name" value="Ribonuclease H-like"/>
    <property type="match status" value="1"/>
</dbReference>
<dbReference type="PROSITE" id="PS50808">
    <property type="entry name" value="ZF_BED"/>
    <property type="match status" value="1"/>
</dbReference>
<dbReference type="GO" id="GO:0003677">
    <property type="term" value="F:DNA binding"/>
    <property type="evidence" value="ECO:0007669"/>
    <property type="project" value="UniProtKB-KW"/>
</dbReference>
<dbReference type="OrthoDB" id="2610923at2759"/>
<dbReference type="Proteomes" id="UP000250235">
    <property type="component" value="Unassembled WGS sequence"/>
</dbReference>
<evidence type="ECO:0000256" key="6">
    <source>
        <dbReference type="ARBA" id="ARBA00023015"/>
    </source>
</evidence>
<dbReference type="InterPro" id="IPR052035">
    <property type="entry name" value="ZnF_BED_domain_contain"/>
</dbReference>
<keyword evidence="5" id="KW-0862">Zinc</keyword>
<keyword evidence="9" id="KW-0539">Nucleus</keyword>
<evidence type="ECO:0000256" key="8">
    <source>
        <dbReference type="ARBA" id="ARBA00023163"/>
    </source>
</evidence>
<organism evidence="12 13">
    <name type="scientific">Dorcoceras hygrometricum</name>
    <dbReference type="NCBI Taxonomy" id="472368"/>
    <lineage>
        <taxon>Eukaryota</taxon>
        <taxon>Viridiplantae</taxon>
        <taxon>Streptophyta</taxon>
        <taxon>Embryophyta</taxon>
        <taxon>Tracheophyta</taxon>
        <taxon>Spermatophyta</taxon>
        <taxon>Magnoliopsida</taxon>
        <taxon>eudicotyledons</taxon>
        <taxon>Gunneridae</taxon>
        <taxon>Pentapetalae</taxon>
        <taxon>asterids</taxon>
        <taxon>lamiids</taxon>
        <taxon>Lamiales</taxon>
        <taxon>Gesneriaceae</taxon>
        <taxon>Didymocarpoideae</taxon>
        <taxon>Trichosporeae</taxon>
        <taxon>Loxocarpinae</taxon>
        <taxon>Dorcoceras</taxon>
    </lineage>
</organism>
<comment type="subcellular location">
    <subcellularLocation>
        <location evidence="1">Nucleus</location>
    </subcellularLocation>
</comment>
<comment type="subunit">
    <text evidence="2">Homodimer.</text>
</comment>
<evidence type="ECO:0000313" key="13">
    <source>
        <dbReference type="Proteomes" id="UP000250235"/>
    </source>
</evidence>
<evidence type="ECO:0000256" key="10">
    <source>
        <dbReference type="PROSITE-ProRule" id="PRU00027"/>
    </source>
</evidence>
<dbReference type="GO" id="GO:0005634">
    <property type="term" value="C:nucleus"/>
    <property type="evidence" value="ECO:0007669"/>
    <property type="project" value="UniProtKB-SubCell"/>
</dbReference>
<evidence type="ECO:0000256" key="7">
    <source>
        <dbReference type="ARBA" id="ARBA00023125"/>
    </source>
</evidence>
<feature type="domain" description="BED-type" evidence="11">
    <location>
        <begin position="1"/>
        <end position="57"/>
    </location>
</feature>
<accession>A0A2Z7D981</accession>
<sequence length="635" mass="73807">MTEIVDSKGESRYECKHCHFQLAKIKSGTTSHLKRHLNHCERYVETKKNHDDKLRQQQLSFGPLSIDSTSFPPLRDGKFCMEQMKESAATWILMHDHPFSIVEEEGFNIFCRSGMPQWTSISRETIKKHCVMIYELEKEKLSCLLKAAKNISLTTDLWKSKNQKIEYMVVTAHWIDSDWKLNKRVLSFFNIPPPRGGPQISDAILKCARDWEIENKIFTVSVDNASVNDVAIRNLLNDLLRIKNNIVCGGKLFHVRCCAHILNLIAQDGLTEIKDIVDDVRRSVDFIRRTDSRLLKFAEIVKSLNLSERKLIDDCKTRWNSTYEMLQIALSFKEVFPRFKDREPSYVDCPIDEQWKKLEKIFSILKVFYEATKVISGTEYPTSNLFLNEVFRVKMILDENYHDEDEFICRMIEKMKSKFDKYWGECNLLMCIGCVLDPRCKMRVLEFIFPKLYPDGVARDNITNVRNILSAIFKEYVDATIENLQESNNLESQGSNHVRRRAENSSGSSSGWFEFSSFLRETEMLHPEKSELDIYLEEGCHLYNPEEQFDALSWWKLNTYKFRILSSLARDVLAIPITTVASEATFSAGSRVIDNYRASLAPSTVEMLMCGGDWCRKRYGVKKKIKVRQLSTINS</sequence>
<name>A0A2Z7D981_9LAMI</name>
<proteinExistence type="predicted"/>
<keyword evidence="6" id="KW-0805">Transcription regulation</keyword>
<dbReference type="GO" id="GO:0008270">
    <property type="term" value="F:zinc ion binding"/>
    <property type="evidence" value="ECO:0007669"/>
    <property type="project" value="UniProtKB-KW"/>
</dbReference>
<evidence type="ECO:0000259" key="11">
    <source>
        <dbReference type="PROSITE" id="PS50808"/>
    </source>
</evidence>
<dbReference type="InterPro" id="IPR025525">
    <property type="entry name" value="hAT-like_transposase_RNase-H"/>
</dbReference>
<evidence type="ECO:0000256" key="1">
    <source>
        <dbReference type="ARBA" id="ARBA00004123"/>
    </source>
</evidence>
<evidence type="ECO:0000313" key="12">
    <source>
        <dbReference type="EMBL" id="KZV53431.1"/>
    </source>
</evidence>
<evidence type="ECO:0000256" key="4">
    <source>
        <dbReference type="ARBA" id="ARBA00022771"/>
    </source>
</evidence>
<keyword evidence="7" id="KW-0238">DNA-binding</keyword>
<reference evidence="12 13" key="1">
    <citation type="journal article" date="2015" name="Proc. Natl. Acad. Sci. U.S.A.">
        <title>The resurrection genome of Boea hygrometrica: A blueprint for survival of dehydration.</title>
        <authorList>
            <person name="Xiao L."/>
            <person name="Yang G."/>
            <person name="Zhang L."/>
            <person name="Yang X."/>
            <person name="Zhao S."/>
            <person name="Ji Z."/>
            <person name="Zhou Q."/>
            <person name="Hu M."/>
            <person name="Wang Y."/>
            <person name="Chen M."/>
            <person name="Xu Y."/>
            <person name="Jin H."/>
            <person name="Xiao X."/>
            <person name="Hu G."/>
            <person name="Bao F."/>
            <person name="Hu Y."/>
            <person name="Wan P."/>
            <person name="Li L."/>
            <person name="Deng X."/>
            <person name="Kuang T."/>
            <person name="Xiang C."/>
            <person name="Zhu J.K."/>
            <person name="Oliver M.J."/>
            <person name="He Y."/>
        </authorList>
    </citation>
    <scope>NUCLEOTIDE SEQUENCE [LARGE SCALE GENOMIC DNA]</scope>
    <source>
        <strain evidence="13">cv. XS01</strain>
    </source>
</reference>
<keyword evidence="8" id="KW-0804">Transcription</keyword>
<evidence type="ECO:0000256" key="2">
    <source>
        <dbReference type="ARBA" id="ARBA00011738"/>
    </source>
</evidence>
<dbReference type="Pfam" id="PF05699">
    <property type="entry name" value="Dimer_Tnp_hAT"/>
    <property type="match status" value="1"/>
</dbReference>
<keyword evidence="4 10" id="KW-0863">Zinc-finger</keyword>